<reference evidence="1 2" key="1">
    <citation type="submission" date="2017-12" db="EMBL/GenBank/DDBJ databases">
        <title>The draft genome sequence of Brumimicrobium saltpan LHR20.</title>
        <authorList>
            <person name="Do Z.-J."/>
            <person name="Luo H.-R."/>
        </authorList>
    </citation>
    <scope>NUCLEOTIDE SEQUENCE [LARGE SCALE GENOMIC DNA]</scope>
    <source>
        <strain evidence="1 2">LHR20</strain>
    </source>
</reference>
<comment type="caution">
    <text evidence="1">The sequence shown here is derived from an EMBL/GenBank/DDBJ whole genome shotgun (WGS) entry which is preliminary data.</text>
</comment>
<dbReference type="PROSITE" id="PS51257">
    <property type="entry name" value="PROKAR_LIPOPROTEIN"/>
    <property type="match status" value="1"/>
</dbReference>
<proteinExistence type="predicted"/>
<dbReference type="RefSeq" id="WP_101335463.1">
    <property type="nucleotide sequence ID" value="NZ_PJNI01000017.1"/>
</dbReference>
<dbReference type="AlphaFoldDB" id="A0A2I0QZW8"/>
<protein>
    <submittedName>
        <fullName evidence="1">Uncharacterized protein</fullName>
    </submittedName>
</protein>
<evidence type="ECO:0000313" key="1">
    <source>
        <dbReference type="EMBL" id="PKR79867.1"/>
    </source>
</evidence>
<keyword evidence="2" id="KW-1185">Reference proteome</keyword>
<dbReference type="Proteomes" id="UP000236654">
    <property type="component" value="Unassembled WGS sequence"/>
</dbReference>
<sequence>MENKTILFAFILGIGLFCSCDQKEKVSEEKEQSGTVYKKSTADVFMEYENAQKMLEIENRIADAQRVESLSWEKQTQDHGSEFIQVIAYLNDDGFPMKITEKYIDGNFKPQGNRHFYLENNKLIAFKEQSDYWLDSNFTNYMEKRTVYNDEKPVMSQQRIAYDYTEVEDSTWKIIPEEHHSLKKVNKILSGTEEFETHFISVIKGNDLFLLLGEDKPQTEERYTTAVRVDEMTPFIEDLLNNLDEYKFRPVEVSFKVVGGNNQPEFRVLTDIAWKK</sequence>
<dbReference type="OrthoDB" id="1466712at2"/>
<accession>A0A2I0QZW8</accession>
<dbReference type="EMBL" id="PJNI01000017">
    <property type="protein sequence ID" value="PKR79867.1"/>
    <property type="molecule type" value="Genomic_DNA"/>
</dbReference>
<organism evidence="1 2">
    <name type="scientific">Brumimicrobium salinarum</name>
    <dbReference type="NCBI Taxonomy" id="2058658"/>
    <lineage>
        <taxon>Bacteria</taxon>
        <taxon>Pseudomonadati</taxon>
        <taxon>Bacteroidota</taxon>
        <taxon>Flavobacteriia</taxon>
        <taxon>Flavobacteriales</taxon>
        <taxon>Crocinitomicaceae</taxon>
        <taxon>Brumimicrobium</taxon>
    </lineage>
</organism>
<evidence type="ECO:0000313" key="2">
    <source>
        <dbReference type="Proteomes" id="UP000236654"/>
    </source>
</evidence>
<gene>
    <name evidence="1" type="ORF">CW751_13005</name>
</gene>
<name>A0A2I0QZW8_9FLAO</name>